<dbReference type="OMA" id="NVRYGIM"/>
<dbReference type="STRING" id="946362.F2U0M0"/>
<dbReference type="RefSeq" id="XP_004997509.1">
    <property type="nucleotide sequence ID" value="XM_004997452.1"/>
</dbReference>
<comment type="subcellular location">
    <subcellularLocation>
        <location evidence="1">Nucleus</location>
    </subcellularLocation>
</comment>
<dbReference type="Pfam" id="PF11935">
    <property type="entry name" value="SYMPK_PTA1_N"/>
    <property type="match status" value="1"/>
</dbReference>
<evidence type="ECO:0000256" key="4">
    <source>
        <dbReference type="SAM" id="MobiDB-lite"/>
    </source>
</evidence>
<sequence>MSDVHTQVVALLNELHASTRKVDKVNRLRDVEEFVVRKDPGLLDSFFDELIQTQTDAEPAVRVQLISLLEAACLQDTAIIARALPTLEYLLADETPVVVKRAVRCCANITRQCFAQAAPHGINRHPSHEAAWAACIKLKAQVLALRADKNPGVSSHVFHFMETLVLLFSYRTRGSVGTQQTDASLDLVAPEHPFLNTAKLRKQGRILFSTLVTSLLASHDISSVLAGTITTSLTSIAERRPVFMGPVLATLVRILDEPPIHFSMSAVRSMRRTLRAQLLILFKHEASAEFHDELVPRLEGLGVAQRDINDYDKRSEVRARPLDGFLPKDIETAVAADEAVVDEDEKMQGEETKEQEGGGEGEGEGGGEGEGEEKKEEEKKEEEGEEQLSALEKAAQEQMAKYPFEKLKATLSLDSLVDLVITSLLALPDELPTGDAELTARAHRAPKHETRQTERQRGDVREAIRKDEVETSLAPALPMAPRPDNKPKKTKPVVTPSRPGAKRFALRPVTLSAAAKQRLCMAAFRRILNSACNGGRRGVRARMSTFATVACQMLSGQAVDGAAVKGTDPMTKETLEVVGSNPVARADFINTWLFHEWWQAVQRQQQGDGNSDVGAGGVGDSREKETARVKEEEEVGDQASQQASGGGGGGGGGDGGESVVAKEEAPVHMDTSTDATTTTTAAAASSALGKQNSGGSGQSDGVFGRYDACAMACLQALLTQLPMSEAAVTRLLSDCPRVSSAMVANVTAIIPTDESDEDDPQLRFALLTLRSLALKREDCREACLQALLSSCTSRSETLGTAATSTSLQLFETAPEAMRDSILSFAENAMLAALRTTEVDQAAKTAVAAQCRLFFQLVLTRVHKFNSLVQGYATATPSAKRALLSILQHPVSEMRRREPTAFFEALLHFPHNAESLVLRALHTICDAEEAKRKVSAEARACAMALYEKTHDVRFLIPIISALTQTQLEDHLAEFLSLPARVVKQVMQRLLKPTCRLDPPTLLLQLHKLEPAGALKISNIIVAVDACFQRRDVYTQPLLSTVLEQLAELSPPPRLLMRTASPDLAAQLKTYCGEHTDSPLAKLVQA</sequence>
<reference evidence="7" key="1">
    <citation type="submission" date="2009-08" db="EMBL/GenBank/DDBJ databases">
        <title>Annotation of Salpingoeca rosetta.</title>
        <authorList>
            <consortium name="The Broad Institute Genome Sequencing Platform"/>
            <person name="Russ C."/>
            <person name="Cuomo C."/>
            <person name="Burger G."/>
            <person name="Gray M.W."/>
            <person name="Holland P.W.H."/>
            <person name="King N."/>
            <person name="Lang F.B.F."/>
            <person name="Roger A.J."/>
            <person name="Ruiz-Trillo I."/>
            <person name="Young S.K."/>
            <person name="Zeng Q."/>
            <person name="Gargeya S."/>
            <person name="Alvarado L."/>
            <person name="Berlin A."/>
            <person name="Chapman S.B."/>
            <person name="Chen Z."/>
            <person name="Freedman E."/>
            <person name="Gellesch M."/>
            <person name="Goldberg J."/>
            <person name="Griggs A."/>
            <person name="Gujja S."/>
            <person name="Heilman E."/>
            <person name="Heiman D."/>
            <person name="Howarth C."/>
            <person name="Mehta T."/>
            <person name="Neiman D."/>
            <person name="Pearson M."/>
            <person name="Roberts A."/>
            <person name="Saif S."/>
            <person name="Shea T."/>
            <person name="Shenoy N."/>
            <person name="Sisk P."/>
            <person name="Stolte C."/>
            <person name="Sykes S."/>
            <person name="White J."/>
            <person name="Yandava C."/>
            <person name="Haas B."/>
            <person name="Nusbaum C."/>
            <person name="Birren B."/>
        </authorList>
    </citation>
    <scope>NUCLEOTIDE SEQUENCE [LARGE SCALE GENOMIC DNA]</scope>
    <source>
        <strain evidence="7">ATCC 50818</strain>
    </source>
</reference>
<dbReference type="KEGG" id="sre:PTSG_01531"/>
<keyword evidence="3" id="KW-0539">Nucleus</keyword>
<gene>
    <name evidence="7" type="ORF">PTSG_01531</name>
</gene>
<feature type="compositionally biased region" description="Acidic residues" evidence="4">
    <location>
        <begin position="357"/>
        <end position="371"/>
    </location>
</feature>
<dbReference type="Pfam" id="PF12295">
    <property type="entry name" value="Symplekin_C"/>
    <property type="match status" value="1"/>
</dbReference>
<feature type="compositionally biased region" description="Basic and acidic residues" evidence="4">
    <location>
        <begin position="346"/>
        <end position="356"/>
    </location>
</feature>
<dbReference type="FunCoup" id="F2U0M0">
    <property type="interactions" value="1927"/>
</dbReference>
<evidence type="ECO:0000256" key="2">
    <source>
        <dbReference type="ARBA" id="ARBA00022664"/>
    </source>
</evidence>
<dbReference type="InterPro" id="IPR021850">
    <property type="entry name" value="Symplekin/Pta1"/>
</dbReference>
<dbReference type="OrthoDB" id="331600at2759"/>
<dbReference type="Gene3D" id="1.25.10.10">
    <property type="entry name" value="Leucine-rich Repeat Variant"/>
    <property type="match status" value="1"/>
</dbReference>
<dbReference type="InterPro" id="IPR032460">
    <property type="entry name" value="Symplekin/Pta1_N"/>
</dbReference>
<feature type="compositionally biased region" description="Basic and acidic residues" evidence="4">
    <location>
        <begin position="620"/>
        <end position="631"/>
    </location>
</feature>
<dbReference type="InterPro" id="IPR011989">
    <property type="entry name" value="ARM-like"/>
</dbReference>
<feature type="domain" description="Symplekin C-terminal" evidence="6">
    <location>
        <begin position="950"/>
        <end position="1058"/>
    </location>
</feature>
<dbReference type="GO" id="GO:0006397">
    <property type="term" value="P:mRNA processing"/>
    <property type="evidence" value="ECO:0007669"/>
    <property type="project" value="UniProtKB-KW"/>
</dbReference>
<dbReference type="PANTHER" id="PTHR15245">
    <property type="entry name" value="SYMPLEKIN-RELATED"/>
    <property type="match status" value="1"/>
</dbReference>
<dbReference type="PANTHER" id="PTHR15245:SF20">
    <property type="entry name" value="SYMPLEKIN"/>
    <property type="match status" value="1"/>
</dbReference>
<feature type="region of interest" description="Disordered" evidence="4">
    <location>
        <begin position="604"/>
        <end position="659"/>
    </location>
</feature>
<evidence type="ECO:0000313" key="7">
    <source>
        <dbReference type="EMBL" id="EGD80948.1"/>
    </source>
</evidence>
<feature type="region of interest" description="Disordered" evidence="4">
    <location>
        <begin position="464"/>
        <end position="499"/>
    </location>
</feature>
<feature type="compositionally biased region" description="Basic and acidic residues" evidence="4">
    <location>
        <begin position="372"/>
        <end position="382"/>
    </location>
</feature>
<accession>F2U0M0</accession>
<dbReference type="InterPro" id="IPR016024">
    <property type="entry name" value="ARM-type_fold"/>
</dbReference>
<feature type="region of interest" description="Disordered" evidence="4">
    <location>
        <begin position="336"/>
        <end position="389"/>
    </location>
</feature>
<evidence type="ECO:0000259" key="5">
    <source>
        <dbReference type="Pfam" id="PF11935"/>
    </source>
</evidence>
<evidence type="ECO:0000313" key="8">
    <source>
        <dbReference type="Proteomes" id="UP000007799"/>
    </source>
</evidence>
<evidence type="ECO:0000256" key="1">
    <source>
        <dbReference type="ARBA" id="ARBA00004123"/>
    </source>
</evidence>
<feature type="compositionally biased region" description="Gly residues" evidence="4">
    <location>
        <begin position="644"/>
        <end position="656"/>
    </location>
</feature>
<dbReference type="Proteomes" id="UP000007799">
    <property type="component" value="Unassembled WGS sequence"/>
</dbReference>
<feature type="domain" description="Symplekin/Pta1 N-terminal" evidence="5">
    <location>
        <begin position="96"/>
        <end position="309"/>
    </location>
</feature>
<evidence type="ECO:0008006" key="9">
    <source>
        <dbReference type="Google" id="ProtNLM"/>
    </source>
</evidence>
<keyword evidence="8" id="KW-1185">Reference proteome</keyword>
<dbReference type="AlphaFoldDB" id="F2U0M0"/>
<dbReference type="GO" id="GO:0005847">
    <property type="term" value="C:mRNA cleavage and polyadenylation specificity factor complex"/>
    <property type="evidence" value="ECO:0007669"/>
    <property type="project" value="TreeGrafter"/>
</dbReference>
<dbReference type="InterPro" id="IPR022075">
    <property type="entry name" value="Symplekin_C"/>
</dbReference>
<dbReference type="SUPFAM" id="SSF48371">
    <property type="entry name" value="ARM repeat"/>
    <property type="match status" value="1"/>
</dbReference>
<evidence type="ECO:0000259" key="6">
    <source>
        <dbReference type="Pfam" id="PF12295"/>
    </source>
</evidence>
<proteinExistence type="predicted"/>
<name>F2U0M0_SALR5</name>
<dbReference type="GeneID" id="16078104"/>
<dbReference type="InParanoid" id="F2U0M0"/>
<protein>
    <recommendedName>
        <fullName evidence="9">Symplekin</fullName>
    </recommendedName>
</protein>
<dbReference type="eggNOG" id="KOG1895">
    <property type="taxonomic scope" value="Eukaryota"/>
</dbReference>
<keyword evidence="2" id="KW-0507">mRNA processing</keyword>
<evidence type="ECO:0000256" key="3">
    <source>
        <dbReference type="ARBA" id="ARBA00023242"/>
    </source>
</evidence>
<dbReference type="EMBL" id="GL832958">
    <property type="protein sequence ID" value="EGD80948.1"/>
    <property type="molecule type" value="Genomic_DNA"/>
</dbReference>
<organism evidence="8">
    <name type="scientific">Salpingoeca rosetta (strain ATCC 50818 / BSB-021)</name>
    <dbReference type="NCBI Taxonomy" id="946362"/>
    <lineage>
        <taxon>Eukaryota</taxon>
        <taxon>Choanoflagellata</taxon>
        <taxon>Craspedida</taxon>
        <taxon>Salpingoecidae</taxon>
        <taxon>Salpingoeca</taxon>
    </lineage>
</organism>